<keyword evidence="2" id="KW-1185">Reference proteome</keyword>
<dbReference type="SUPFAM" id="SSF55729">
    <property type="entry name" value="Acyl-CoA N-acyltransferases (Nat)"/>
    <property type="match status" value="1"/>
</dbReference>
<accession>A0A3A6PAX7</accession>
<reference evidence="1 2" key="1">
    <citation type="submission" date="2018-09" db="EMBL/GenBank/DDBJ databases">
        <title>Paenibacillus aracenensis nov. sp. isolated from a cave in southern Spain.</title>
        <authorList>
            <person name="Jurado V."/>
            <person name="Gutierrez-Patricio S."/>
            <person name="Gonzalez-Pimentel J.L."/>
            <person name="Miller A.Z."/>
            <person name="Laiz L."/>
            <person name="Saiz-Jimenez C."/>
        </authorList>
    </citation>
    <scope>NUCLEOTIDE SEQUENCE [LARGE SCALE GENOMIC DNA]</scope>
    <source>
        <strain evidence="1 2">JCM 19203</strain>
    </source>
</reference>
<evidence type="ECO:0008006" key="3">
    <source>
        <dbReference type="Google" id="ProtNLM"/>
    </source>
</evidence>
<gene>
    <name evidence="1" type="ORF">D3P09_23025</name>
</gene>
<dbReference type="OrthoDB" id="2653709at2"/>
<dbReference type="RefSeq" id="WP_120113789.1">
    <property type="nucleotide sequence ID" value="NZ_QXQB01000006.1"/>
</dbReference>
<evidence type="ECO:0000313" key="2">
    <source>
        <dbReference type="Proteomes" id="UP000267798"/>
    </source>
</evidence>
<proteinExistence type="predicted"/>
<dbReference type="Proteomes" id="UP000267798">
    <property type="component" value="Unassembled WGS sequence"/>
</dbReference>
<organism evidence="1 2">
    <name type="scientific">Paenibacillus pinisoli</name>
    <dbReference type="NCBI Taxonomy" id="1276110"/>
    <lineage>
        <taxon>Bacteria</taxon>
        <taxon>Bacillati</taxon>
        <taxon>Bacillota</taxon>
        <taxon>Bacilli</taxon>
        <taxon>Bacillales</taxon>
        <taxon>Paenibacillaceae</taxon>
        <taxon>Paenibacillus</taxon>
    </lineage>
</organism>
<evidence type="ECO:0000313" key="1">
    <source>
        <dbReference type="EMBL" id="RJX37235.1"/>
    </source>
</evidence>
<dbReference type="InterPro" id="IPR016181">
    <property type="entry name" value="Acyl_CoA_acyltransferase"/>
</dbReference>
<sequence>MDVSFSVCATEVYHAKYLDFMLRHYDDLHMPYPFVVSFGMISSPTLLGREAIVCLNEENEAVGALGYIHGTGEKQYEDEHVVQIQAIYLDRHYRVTRLFLQMLQFLLHHLRHQPVPVTEIVFWTGQTPSIQRIAAKLAILESETETEFGKLSAYRTKLTDLEAYLNKFRPLALA</sequence>
<dbReference type="AlphaFoldDB" id="A0A3A6PAX7"/>
<name>A0A3A6PAX7_9BACL</name>
<dbReference type="EMBL" id="QXQB01000006">
    <property type="protein sequence ID" value="RJX37235.1"/>
    <property type="molecule type" value="Genomic_DNA"/>
</dbReference>
<comment type="caution">
    <text evidence="1">The sequence shown here is derived from an EMBL/GenBank/DDBJ whole genome shotgun (WGS) entry which is preliminary data.</text>
</comment>
<protein>
    <recommendedName>
        <fullName evidence="3">GNAT family N-acetyltransferase</fullName>
    </recommendedName>
</protein>